<dbReference type="Proteomes" id="UP000758603">
    <property type="component" value="Unassembled WGS sequence"/>
</dbReference>
<evidence type="ECO:0000256" key="5">
    <source>
        <dbReference type="ARBA" id="ARBA00038359"/>
    </source>
</evidence>
<comment type="similarity">
    <text evidence="5">Belongs to the SAT4 family.</text>
</comment>
<dbReference type="PANTHER" id="PTHR33048:SF47">
    <property type="entry name" value="INTEGRAL MEMBRANE PROTEIN-RELATED"/>
    <property type="match status" value="1"/>
</dbReference>
<dbReference type="OrthoDB" id="3934549at2759"/>
<dbReference type="PANTHER" id="PTHR33048">
    <property type="entry name" value="PTH11-LIKE INTEGRAL MEMBRANE PROTEIN (AFU_ORTHOLOGUE AFUA_5G11245)"/>
    <property type="match status" value="1"/>
</dbReference>
<gene>
    <name evidence="9" type="ORF">BKA67DRAFT_657792</name>
</gene>
<feature type="transmembrane region" description="Helical" evidence="7">
    <location>
        <begin position="185"/>
        <end position="204"/>
    </location>
</feature>
<comment type="caution">
    <text evidence="9">The sequence shown here is derived from an EMBL/GenBank/DDBJ whole genome shotgun (WGS) entry which is preliminary data.</text>
</comment>
<evidence type="ECO:0000259" key="8">
    <source>
        <dbReference type="Pfam" id="PF20684"/>
    </source>
</evidence>
<evidence type="ECO:0000256" key="6">
    <source>
        <dbReference type="SAM" id="MobiDB-lite"/>
    </source>
</evidence>
<feature type="transmembrane region" description="Helical" evidence="7">
    <location>
        <begin position="216"/>
        <end position="235"/>
    </location>
</feature>
<dbReference type="GO" id="GO:0016020">
    <property type="term" value="C:membrane"/>
    <property type="evidence" value="ECO:0007669"/>
    <property type="project" value="UniProtKB-SubCell"/>
</dbReference>
<accession>A0A9P8UPC5</accession>
<proteinExistence type="inferred from homology"/>
<feature type="transmembrane region" description="Helical" evidence="7">
    <location>
        <begin position="20"/>
        <end position="45"/>
    </location>
</feature>
<dbReference type="InterPro" id="IPR049326">
    <property type="entry name" value="Rhodopsin_dom_fungi"/>
</dbReference>
<feature type="transmembrane region" description="Helical" evidence="7">
    <location>
        <begin position="100"/>
        <end position="122"/>
    </location>
</feature>
<keyword evidence="3 7" id="KW-1133">Transmembrane helix</keyword>
<feature type="transmembrane region" description="Helical" evidence="7">
    <location>
        <begin position="134"/>
        <end position="155"/>
    </location>
</feature>
<keyword evidence="10" id="KW-1185">Reference proteome</keyword>
<feature type="domain" description="Rhodopsin" evidence="8">
    <location>
        <begin position="42"/>
        <end position="275"/>
    </location>
</feature>
<dbReference type="EMBL" id="JAGPXC010000003">
    <property type="protein sequence ID" value="KAH6655893.1"/>
    <property type="molecule type" value="Genomic_DNA"/>
</dbReference>
<dbReference type="Pfam" id="PF20684">
    <property type="entry name" value="Fung_rhodopsin"/>
    <property type="match status" value="1"/>
</dbReference>
<keyword evidence="4 7" id="KW-0472">Membrane</keyword>
<evidence type="ECO:0000256" key="2">
    <source>
        <dbReference type="ARBA" id="ARBA00022692"/>
    </source>
</evidence>
<keyword evidence="2 7" id="KW-0812">Transmembrane</keyword>
<dbReference type="RefSeq" id="XP_045960158.1">
    <property type="nucleotide sequence ID" value="XM_046107172.1"/>
</dbReference>
<evidence type="ECO:0000256" key="1">
    <source>
        <dbReference type="ARBA" id="ARBA00004141"/>
    </source>
</evidence>
<evidence type="ECO:0000256" key="4">
    <source>
        <dbReference type="ARBA" id="ARBA00023136"/>
    </source>
</evidence>
<protein>
    <recommendedName>
        <fullName evidence="8">Rhodopsin domain-containing protein</fullName>
    </recommendedName>
</protein>
<feature type="compositionally biased region" description="Basic and acidic residues" evidence="6">
    <location>
        <begin position="324"/>
        <end position="340"/>
    </location>
</feature>
<comment type="subcellular location">
    <subcellularLocation>
        <location evidence="1">Membrane</location>
        <topology evidence="1">Multi-pass membrane protein</topology>
    </subcellularLocation>
</comment>
<reference evidence="9" key="1">
    <citation type="journal article" date="2021" name="Nat. Commun.">
        <title>Genetic determinants of endophytism in the Arabidopsis root mycobiome.</title>
        <authorList>
            <person name="Mesny F."/>
            <person name="Miyauchi S."/>
            <person name="Thiergart T."/>
            <person name="Pickel B."/>
            <person name="Atanasova L."/>
            <person name="Karlsson M."/>
            <person name="Huettel B."/>
            <person name="Barry K.W."/>
            <person name="Haridas S."/>
            <person name="Chen C."/>
            <person name="Bauer D."/>
            <person name="Andreopoulos W."/>
            <person name="Pangilinan J."/>
            <person name="LaButti K."/>
            <person name="Riley R."/>
            <person name="Lipzen A."/>
            <person name="Clum A."/>
            <person name="Drula E."/>
            <person name="Henrissat B."/>
            <person name="Kohler A."/>
            <person name="Grigoriev I.V."/>
            <person name="Martin F.M."/>
            <person name="Hacquard S."/>
        </authorList>
    </citation>
    <scope>NUCLEOTIDE SEQUENCE</scope>
    <source>
        <strain evidence="9">MPI-SDFR-AT-0073</strain>
    </source>
</reference>
<name>A0A9P8UPC5_9PEZI</name>
<feature type="transmembrane region" description="Helical" evidence="7">
    <location>
        <begin position="57"/>
        <end position="80"/>
    </location>
</feature>
<dbReference type="GeneID" id="70136063"/>
<feature type="transmembrane region" description="Helical" evidence="7">
    <location>
        <begin position="255"/>
        <end position="288"/>
    </location>
</feature>
<evidence type="ECO:0000313" key="9">
    <source>
        <dbReference type="EMBL" id="KAH6655893.1"/>
    </source>
</evidence>
<sequence length="401" mass="43647">MRRQESSSIAEAPAAADYASIRAVVACAIIMSIFSTILVWFRISIRRSRTHLALEDWLIIACLPFMYATATTALLAVYQGGLGHSILELVLIDPNILTCLLAVEILYANLITLIKLSVLAMYRTIFPTFLVNKGTYCLGAVVILWWLAVMLVTFLQCQPLSGVWDPSTMATAQCMDRLGLFLGNAIPNIVIDILILALPLYEVAMLQMTMVKKGGVFAIFLLGGVTIVVSGLRLQSGLSLLGDPSSDITLMIGPLWAWTVVEPAMGIVCACLPTVGGQLVSMVVTYLTTPKPTQRNESVSKKGSFRTIGGSSSKTVHRPTLSKVKGDKGTGSFERLKDDAGEPSPTDLWPQGYQVERDTTVSGRRSPSEKGDDIPLTSITVKQEMRWTESKAARQSMVIEQ</sequence>
<feature type="region of interest" description="Disordered" evidence="6">
    <location>
        <begin position="293"/>
        <end position="381"/>
    </location>
</feature>
<evidence type="ECO:0000313" key="10">
    <source>
        <dbReference type="Proteomes" id="UP000758603"/>
    </source>
</evidence>
<dbReference type="AlphaFoldDB" id="A0A9P8UPC5"/>
<organism evidence="9 10">
    <name type="scientific">Truncatella angustata</name>
    <dbReference type="NCBI Taxonomy" id="152316"/>
    <lineage>
        <taxon>Eukaryota</taxon>
        <taxon>Fungi</taxon>
        <taxon>Dikarya</taxon>
        <taxon>Ascomycota</taxon>
        <taxon>Pezizomycotina</taxon>
        <taxon>Sordariomycetes</taxon>
        <taxon>Xylariomycetidae</taxon>
        <taxon>Amphisphaeriales</taxon>
        <taxon>Sporocadaceae</taxon>
        <taxon>Truncatella</taxon>
    </lineage>
</organism>
<evidence type="ECO:0000256" key="7">
    <source>
        <dbReference type="SAM" id="Phobius"/>
    </source>
</evidence>
<dbReference type="InterPro" id="IPR052337">
    <property type="entry name" value="SAT4-like"/>
</dbReference>
<evidence type="ECO:0000256" key="3">
    <source>
        <dbReference type="ARBA" id="ARBA00022989"/>
    </source>
</evidence>